<evidence type="ECO:0000313" key="1">
    <source>
        <dbReference type="EMBL" id="MPN28776.1"/>
    </source>
</evidence>
<name>A0A645GRE2_9ZZZZ</name>
<accession>A0A645GRE2</accession>
<comment type="caution">
    <text evidence="1">The sequence shown here is derived from an EMBL/GenBank/DDBJ whole genome shotgun (WGS) entry which is preliminary data.</text>
</comment>
<sequence>MLPELVLFHGGGQLIEPAAHHHLVRPGHLVADDDRGVGRIAAGQQLLLQGVAARRGQVERHRGAVGGEFADTLARRHRRAAALQPGEDQRLRDLRQGDLDIGAGCGGGEGRDTRNRLVGDSEPAEQFALFGGGAVDGRVAGVYASDQQALVAGPLVEGGDVFERG</sequence>
<reference evidence="1" key="1">
    <citation type="submission" date="2019-08" db="EMBL/GenBank/DDBJ databases">
        <authorList>
            <person name="Kucharzyk K."/>
            <person name="Murdoch R.W."/>
            <person name="Higgins S."/>
            <person name="Loffler F."/>
        </authorList>
    </citation>
    <scope>NUCLEOTIDE SEQUENCE</scope>
</reference>
<dbReference type="AlphaFoldDB" id="A0A645GRE2"/>
<proteinExistence type="predicted"/>
<dbReference type="EMBL" id="VSSQ01079188">
    <property type="protein sequence ID" value="MPN28776.1"/>
    <property type="molecule type" value="Genomic_DNA"/>
</dbReference>
<gene>
    <name evidence="1" type="ORF">SDC9_176221</name>
</gene>
<protein>
    <submittedName>
        <fullName evidence="1">Uncharacterized protein</fullName>
    </submittedName>
</protein>
<organism evidence="1">
    <name type="scientific">bioreactor metagenome</name>
    <dbReference type="NCBI Taxonomy" id="1076179"/>
    <lineage>
        <taxon>unclassified sequences</taxon>
        <taxon>metagenomes</taxon>
        <taxon>ecological metagenomes</taxon>
    </lineage>
</organism>